<feature type="signal peptide" evidence="1">
    <location>
        <begin position="1"/>
        <end position="21"/>
    </location>
</feature>
<proteinExistence type="predicted"/>
<gene>
    <name evidence="3" type="ORF">HNQ92_002113</name>
</gene>
<dbReference type="Pfam" id="PF01764">
    <property type="entry name" value="Lipase_3"/>
    <property type="match status" value="1"/>
</dbReference>
<sequence>MKRSLLVWIATLALAVEGTLAQTHVLKPGFDRQEYTELMRMYVKHYEGVTTQIPDPTSFQTVYRSPVVGLDNRWDLWKSTKVPLAVVNVRGTTINSVSWLENFYAAMIPAQGELKLTNRYTFKYQLAKNPKAAVHIGWTVGMAFLAQDILPKIDSCYRAGIKDFLLMGHSQGGALTFLLTSHLYSLQEQGTLPQDIRFKTYCSAGPKPGNLYYAHEFEYTTRGDWAFNVVNSADWVPETPFSVQTISDFNKTNPFTNADQIIRKQKFPARLVMKRAYKQLRKPSERAQRNYEKYLGRMASQFIKKSLPEFEVPAYAKTSDYVRTGTSITLLADDAYYQLFPDSEENVFVHHLIEPYLYLLEKW</sequence>
<keyword evidence="1" id="KW-0732">Signal</keyword>
<dbReference type="InterPro" id="IPR002921">
    <property type="entry name" value="Fungal_lipase-type"/>
</dbReference>
<accession>A0A840TVJ3</accession>
<dbReference type="EMBL" id="JACHGF010000003">
    <property type="protein sequence ID" value="MBB5283970.1"/>
    <property type="molecule type" value="Genomic_DNA"/>
</dbReference>
<feature type="chain" id="PRO_5032698444" evidence="1">
    <location>
        <begin position="22"/>
        <end position="363"/>
    </location>
</feature>
<evidence type="ECO:0000259" key="2">
    <source>
        <dbReference type="Pfam" id="PF01764"/>
    </source>
</evidence>
<dbReference type="Gene3D" id="3.40.50.1820">
    <property type="entry name" value="alpha/beta hydrolase"/>
    <property type="match status" value="1"/>
</dbReference>
<keyword evidence="4" id="KW-1185">Reference proteome</keyword>
<dbReference type="Proteomes" id="UP000557307">
    <property type="component" value="Unassembled WGS sequence"/>
</dbReference>
<protein>
    <submittedName>
        <fullName evidence="3">Pimeloyl-ACP methyl ester carboxylesterase</fullName>
    </submittedName>
</protein>
<evidence type="ECO:0000313" key="3">
    <source>
        <dbReference type="EMBL" id="MBB5283970.1"/>
    </source>
</evidence>
<dbReference type="InterPro" id="IPR029058">
    <property type="entry name" value="AB_hydrolase_fold"/>
</dbReference>
<dbReference type="SUPFAM" id="SSF53474">
    <property type="entry name" value="alpha/beta-Hydrolases"/>
    <property type="match status" value="1"/>
</dbReference>
<evidence type="ECO:0000313" key="4">
    <source>
        <dbReference type="Proteomes" id="UP000557307"/>
    </source>
</evidence>
<reference evidence="3 4" key="1">
    <citation type="submission" date="2020-08" db="EMBL/GenBank/DDBJ databases">
        <title>Genomic Encyclopedia of Type Strains, Phase IV (KMG-IV): sequencing the most valuable type-strain genomes for metagenomic binning, comparative biology and taxonomic classification.</title>
        <authorList>
            <person name="Goeker M."/>
        </authorList>
    </citation>
    <scope>NUCLEOTIDE SEQUENCE [LARGE SCALE GENOMIC DNA]</scope>
    <source>
        <strain evidence="3 4">DSM 105074</strain>
    </source>
</reference>
<dbReference type="AlphaFoldDB" id="A0A840TVJ3"/>
<comment type="caution">
    <text evidence="3">The sequence shown here is derived from an EMBL/GenBank/DDBJ whole genome shotgun (WGS) entry which is preliminary data.</text>
</comment>
<name>A0A840TVJ3_9BACT</name>
<dbReference type="RefSeq" id="WP_184173900.1">
    <property type="nucleotide sequence ID" value="NZ_JACHGF010000003.1"/>
</dbReference>
<dbReference type="GO" id="GO:0006629">
    <property type="term" value="P:lipid metabolic process"/>
    <property type="evidence" value="ECO:0007669"/>
    <property type="project" value="InterPro"/>
</dbReference>
<feature type="domain" description="Fungal lipase-type" evidence="2">
    <location>
        <begin position="86"/>
        <end position="242"/>
    </location>
</feature>
<evidence type="ECO:0000256" key="1">
    <source>
        <dbReference type="SAM" id="SignalP"/>
    </source>
</evidence>
<organism evidence="3 4">
    <name type="scientific">Rhabdobacter roseus</name>
    <dbReference type="NCBI Taxonomy" id="1655419"/>
    <lineage>
        <taxon>Bacteria</taxon>
        <taxon>Pseudomonadati</taxon>
        <taxon>Bacteroidota</taxon>
        <taxon>Cytophagia</taxon>
        <taxon>Cytophagales</taxon>
        <taxon>Cytophagaceae</taxon>
        <taxon>Rhabdobacter</taxon>
    </lineage>
</organism>